<organism evidence="4 5">
    <name type="scientific">Suhomyces tanzawaensis NRRL Y-17324</name>
    <dbReference type="NCBI Taxonomy" id="984487"/>
    <lineage>
        <taxon>Eukaryota</taxon>
        <taxon>Fungi</taxon>
        <taxon>Dikarya</taxon>
        <taxon>Ascomycota</taxon>
        <taxon>Saccharomycotina</taxon>
        <taxon>Pichiomycetes</taxon>
        <taxon>Debaryomycetaceae</taxon>
        <taxon>Suhomyces</taxon>
    </lineage>
</organism>
<name>A0A1E4SAX0_9ASCO</name>
<evidence type="ECO:0000313" key="4">
    <source>
        <dbReference type="EMBL" id="ODV76653.1"/>
    </source>
</evidence>
<dbReference type="HAMAP" id="MF_00693">
    <property type="entry name" value="Transcrip_reg_TACO1"/>
    <property type="match status" value="1"/>
</dbReference>
<dbReference type="PANTHER" id="PTHR12532">
    <property type="entry name" value="TRANSLATIONAL ACTIVATOR OF CYTOCHROME C OXIDASE 1"/>
    <property type="match status" value="1"/>
</dbReference>
<sequence>MLAFRSIPSTLKVTRTSSCSLFHTSAKVSAGHSKWANIRHDKAKNDAKRSKEASMLASKIESSVKVGGAEANAQLDALVEKAKKLNVTKKIIESAIKRGTGEVKHDGPVVAEVQYEFVGPGGVAFIVNASTDNKARTVSLVKSTLKEFNASLSPCLYLFQKKGEIIFEAKNEDETLDDVFEVAIEIGAEDVEEFVDVDNEYDAGKLYKITTEPSELFNVSNALAKTHKLKDSKTTYITEPDNEVPFPEDYQKGFKKCIEGLESIAEVTEYWTNIQE</sequence>
<dbReference type="AlphaFoldDB" id="A0A1E4SAX0"/>
<dbReference type="Gene3D" id="3.30.70.980">
    <property type="match status" value="2"/>
</dbReference>
<dbReference type="InterPro" id="IPR002876">
    <property type="entry name" value="Transcrip_reg_TACO1-like"/>
</dbReference>
<dbReference type="GeneID" id="30984879"/>
<feature type="domain" description="TACO1/YebC-like N-terminal" evidence="3">
    <location>
        <begin position="33"/>
        <end position="102"/>
    </location>
</feature>
<feature type="domain" description="TACO1/YebC-like second and third" evidence="2">
    <location>
        <begin position="111"/>
        <end position="274"/>
    </location>
</feature>
<gene>
    <name evidence="4" type="ORF">CANTADRAFT_57897</name>
</gene>
<protein>
    <submittedName>
        <fullName evidence="4">DUF28-domain-containing protein</fullName>
    </submittedName>
</protein>
<keyword evidence="5" id="KW-1185">Reference proteome</keyword>
<accession>A0A1E4SAX0</accession>
<evidence type="ECO:0000256" key="1">
    <source>
        <dbReference type="ARBA" id="ARBA00008724"/>
    </source>
</evidence>
<dbReference type="Proteomes" id="UP000094285">
    <property type="component" value="Unassembled WGS sequence"/>
</dbReference>
<evidence type="ECO:0000259" key="2">
    <source>
        <dbReference type="Pfam" id="PF01709"/>
    </source>
</evidence>
<dbReference type="EMBL" id="KV453918">
    <property type="protein sequence ID" value="ODV76653.1"/>
    <property type="molecule type" value="Genomic_DNA"/>
</dbReference>
<dbReference type="SUPFAM" id="SSF75625">
    <property type="entry name" value="YebC-like"/>
    <property type="match status" value="1"/>
</dbReference>
<dbReference type="InterPro" id="IPR026564">
    <property type="entry name" value="Transcrip_reg_TACO1-like_dom3"/>
</dbReference>
<comment type="similarity">
    <text evidence="1">Belongs to the TACO1 family.</text>
</comment>
<evidence type="ECO:0000313" key="5">
    <source>
        <dbReference type="Proteomes" id="UP000094285"/>
    </source>
</evidence>
<dbReference type="OrthoDB" id="2017544at2759"/>
<dbReference type="GO" id="GO:0099617">
    <property type="term" value="C:matrix side of mitochondrial inner membrane"/>
    <property type="evidence" value="ECO:0007669"/>
    <property type="project" value="EnsemblFungi"/>
</dbReference>
<dbReference type="RefSeq" id="XP_020061775.1">
    <property type="nucleotide sequence ID" value="XM_020210743.1"/>
</dbReference>
<dbReference type="InterPro" id="IPR048300">
    <property type="entry name" value="TACO1_YebC-like_2nd/3rd_dom"/>
</dbReference>
<dbReference type="Gene3D" id="1.10.10.200">
    <property type="match status" value="1"/>
</dbReference>
<dbReference type="GO" id="GO:0032543">
    <property type="term" value="P:mitochondrial translation"/>
    <property type="evidence" value="ECO:0007669"/>
    <property type="project" value="EnsemblFungi"/>
</dbReference>
<dbReference type="STRING" id="984487.A0A1E4SAX0"/>
<dbReference type="InterPro" id="IPR029072">
    <property type="entry name" value="YebC-like"/>
</dbReference>
<reference evidence="5" key="1">
    <citation type="submission" date="2016-05" db="EMBL/GenBank/DDBJ databases">
        <title>Comparative genomics of biotechnologically important yeasts.</title>
        <authorList>
            <consortium name="DOE Joint Genome Institute"/>
            <person name="Riley R."/>
            <person name="Haridas S."/>
            <person name="Wolfe K.H."/>
            <person name="Lopes M.R."/>
            <person name="Hittinger C.T."/>
            <person name="Goker M."/>
            <person name="Salamov A."/>
            <person name="Wisecaver J."/>
            <person name="Long T.M."/>
            <person name="Aerts A.L."/>
            <person name="Barry K."/>
            <person name="Choi C."/>
            <person name="Clum A."/>
            <person name="Coughlan A.Y."/>
            <person name="Deshpande S."/>
            <person name="Douglass A.P."/>
            <person name="Hanson S.J."/>
            <person name="Klenk H.-P."/>
            <person name="Labutti K."/>
            <person name="Lapidus A."/>
            <person name="Lindquist E."/>
            <person name="Lipzen A."/>
            <person name="Meier-Kolthoff J.P."/>
            <person name="Ohm R.A."/>
            <person name="Otillar R.P."/>
            <person name="Pangilinan J."/>
            <person name="Peng Y."/>
            <person name="Rokas A."/>
            <person name="Rosa C.A."/>
            <person name="Scheuner C."/>
            <person name="Sibirny A.A."/>
            <person name="Slot J.C."/>
            <person name="Stielow J.B."/>
            <person name="Sun H."/>
            <person name="Kurtzman C.P."/>
            <person name="Blackwell M."/>
            <person name="Grigoriev I.V."/>
            <person name="Jeffries T.W."/>
        </authorList>
    </citation>
    <scope>NUCLEOTIDE SEQUENCE [LARGE SCALE GENOMIC DNA]</scope>
    <source>
        <strain evidence="5">NRRL Y-17324</strain>
    </source>
</reference>
<proteinExistence type="inferred from homology"/>
<dbReference type="Pfam" id="PF20772">
    <property type="entry name" value="TACO1_YebC_N"/>
    <property type="match status" value="1"/>
</dbReference>
<evidence type="ECO:0000259" key="3">
    <source>
        <dbReference type="Pfam" id="PF20772"/>
    </source>
</evidence>
<dbReference type="Pfam" id="PF01709">
    <property type="entry name" value="Transcrip_reg"/>
    <property type="match status" value="1"/>
</dbReference>
<dbReference type="InterPro" id="IPR049083">
    <property type="entry name" value="TACO1_YebC_N"/>
</dbReference>
<dbReference type="PANTHER" id="PTHR12532:SF0">
    <property type="entry name" value="TRANSLATIONAL ACTIVATOR OF CYTOCHROME C OXIDASE 1"/>
    <property type="match status" value="1"/>
</dbReference>
<dbReference type="InterPro" id="IPR017856">
    <property type="entry name" value="Integrase-like_N"/>
</dbReference>